<gene>
    <name evidence="2" type="ORF">PHYBLDRAFT_76740</name>
</gene>
<sequence length="403" mass="44724">MSSPSKSGFSWSSIHANNLANQQTHRPNHTTFSSAVPTKINYKGPISPPSRQRLANPQDGGASSGWQNWNPQDTASLAYTTSKSTAHADSTPTPAVQYTNMATDKICRELDNTQEKIVEDIKNLVSSMTDLSTNERPKDTPTPTAETTTTTATTITTTTTTTTTTIANSSHVDPESKTSESITHSTKVEVSAPDLTLKEPHQKTVLTPEKDEEVYHTESHTESSTTIVSSNSQDAKSPVMENGRSDSATAVNEVEDKVLLEFYEFIRPDCKETLYGVLNQCRIPRDNCEVRWVDKSRAIAKFGNERTAIQAKEALGSAGLFKIRRYSGTFDIKDPVYPSQLHRPLTTNSVARRLIHGALGLRAPVRTKEERERDHTLLRIAREEKEARFNPRVRHGLVDNRSM</sequence>
<feature type="compositionally biased region" description="Low complexity" evidence="1">
    <location>
        <begin position="141"/>
        <end position="166"/>
    </location>
</feature>
<dbReference type="AlphaFoldDB" id="A0A167RGK7"/>
<dbReference type="VEuPathDB" id="FungiDB:PHYBLDRAFT_76740"/>
<organism evidence="2 3">
    <name type="scientific">Phycomyces blakesleeanus (strain ATCC 8743b / DSM 1359 / FGSC 10004 / NBRC 33097 / NRRL 1555)</name>
    <dbReference type="NCBI Taxonomy" id="763407"/>
    <lineage>
        <taxon>Eukaryota</taxon>
        <taxon>Fungi</taxon>
        <taxon>Fungi incertae sedis</taxon>
        <taxon>Mucoromycota</taxon>
        <taxon>Mucoromycotina</taxon>
        <taxon>Mucoromycetes</taxon>
        <taxon>Mucorales</taxon>
        <taxon>Phycomycetaceae</taxon>
        <taxon>Phycomyces</taxon>
    </lineage>
</organism>
<feature type="region of interest" description="Disordered" evidence="1">
    <location>
        <begin position="1"/>
        <end position="71"/>
    </location>
</feature>
<evidence type="ECO:0000313" key="3">
    <source>
        <dbReference type="Proteomes" id="UP000077315"/>
    </source>
</evidence>
<protein>
    <recommendedName>
        <fullName evidence="4">RRM domain-containing protein</fullName>
    </recommendedName>
</protein>
<dbReference type="OrthoDB" id="2256047at2759"/>
<accession>A0A167RGK7</accession>
<evidence type="ECO:0000256" key="1">
    <source>
        <dbReference type="SAM" id="MobiDB-lite"/>
    </source>
</evidence>
<feature type="region of interest" description="Disordered" evidence="1">
    <location>
        <begin position="129"/>
        <end position="248"/>
    </location>
</feature>
<feature type="compositionally biased region" description="Polar residues" evidence="1">
    <location>
        <begin position="14"/>
        <end position="36"/>
    </location>
</feature>
<dbReference type="RefSeq" id="XP_018299616.1">
    <property type="nucleotide sequence ID" value="XM_018443184.1"/>
</dbReference>
<keyword evidence="3" id="KW-1185">Reference proteome</keyword>
<name>A0A167RGK7_PHYB8</name>
<dbReference type="GeneID" id="29004090"/>
<evidence type="ECO:0000313" key="2">
    <source>
        <dbReference type="EMBL" id="OAD81576.1"/>
    </source>
</evidence>
<dbReference type="Proteomes" id="UP000077315">
    <property type="component" value="Unassembled WGS sequence"/>
</dbReference>
<proteinExistence type="predicted"/>
<evidence type="ECO:0008006" key="4">
    <source>
        <dbReference type="Google" id="ProtNLM"/>
    </source>
</evidence>
<dbReference type="EMBL" id="KV440971">
    <property type="protein sequence ID" value="OAD81576.1"/>
    <property type="molecule type" value="Genomic_DNA"/>
</dbReference>
<feature type="compositionally biased region" description="Low complexity" evidence="1">
    <location>
        <begin position="1"/>
        <end position="13"/>
    </location>
</feature>
<reference evidence="3" key="1">
    <citation type="submission" date="2015-06" db="EMBL/GenBank/DDBJ databases">
        <title>Expansion of signal transduction pathways in fungi by whole-genome duplication.</title>
        <authorList>
            <consortium name="DOE Joint Genome Institute"/>
            <person name="Corrochano L.M."/>
            <person name="Kuo A."/>
            <person name="Marcet-Houben M."/>
            <person name="Polaino S."/>
            <person name="Salamov A."/>
            <person name="Villalobos J.M."/>
            <person name="Alvarez M.I."/>
            <person name="Avalos J."/>
            <person name="Benito E.P."/>
            <person name="Benoit I."/>
            <person name="Burger G."/>
            <person name="Camino L.P."/>
            <person name="Canovas D."/>
            <person name="Cerda-Olmedo E."/>
            <person name="Cheng J.-F."/>
            <person name="Dominguez A."/>
            <person name="Elias M."/>
            <person name="Eslava A.P."/>
            <person name="Glaser F."/>
            <person name="Grimwood J."/>
            <person name="Gutierrez G."/>
            <person name="Heitman J."/>
            <person name="Henrissat B."/>
            <person name="Iturriaga E.A."/>
            <person name="Lang B.F."/>
            <person name="Lavin J.L."/>
            <person name="Lee S."/>
            <person name="Li W."/>
            <person name="Lindquist E."/>
            <person name="Lopez-Garcia S."/>
            <person name="Luque E.M."/>
            <person name="Marcos A.T."/>
            <person name="Martin J."/>
            <person name="McCluskey K."/>
            <person name="Medina H.R."/>
            <person name="Miralles-Duran A."/>
            <person name="Miyazaki A."/>
            <person name="Munoz-Torres E."/>
            <person name="Oguiza J.A."/>
            <person name="Ohm R."/>
            <person name="Olmedo M."/>
            <person name="Orejas M."/>
            <person name="Ortiz-Castellanos L."/>
            <person name="Pisabarro A.G."/>
            <person name="Rodriguez-Romero J."/>
            <person name="Ruiz-Herrera J."/>
            <person name="Ruiz-Vazquez R."/>
            <person name="Sanz C."/>
            <person name="Schackwitz W."/>
            <person name="Schmutz J."/>
            <person name="Shahriari M."/>
            <person name="Shelest E."/>
            <person name="Silva-Franco F."/>
            <person name="Soanes D."/>
            <person name="Syed K."/>
            <person name="Tagua V.G."/>
            <person name="Talbot N.J."/>
            <person name="Thon M."/>
            <person name="De vries R.P."/>
            <person name="Wiebenga A."/>
            <person name="Yadav J.S."/>
            <person name="Braun E.L."/>
            <person name="Baker S."/>
            <person name="Garre V."/>
            <person name="Horwitz B."/>
            <person name="Torres-Martinez S."/>
            <person name="Idnurm A."/>
            <person name="Herrera-Estrella A."/>
            <person name="Gabaldon T."/>
            <person name="Grigoriev I.V."/>
        </authorList>
    </citation>
    <scope>NUCLEOTIDE SEQUENCE [LARGE SCALE GENOMIC DNA]</scope>
    <source>
        <strain evidence="3">NRRL 1555(-)</strain>
    </source>
</reference>
<dbReference type="InParanoid" id="A0A167RGK7"/>